<evidence type="ECO:0008006" key="4">
    <source>
        <dbReference type="Google" id="ProtNLM"/>
    </source>
</evidence>
<name>A0A2U1LFV7_ARTAN</name>
<proteinExistence type="predicted"/>
<sequence length="540" mass="59701">MTNPEPLPPNLNPPPLPVEEGIRTKKSNKKSRNDVRVSIKLSSEVAKSSHKIKKGSQKNTRNSSSVKSNSSVRSLEDMDEESEGMVEMKDSEESIDGVAGVEEGLLAKKPKVSDVVDGEKLHEGGKEQNKESVMFSEVEVSSFVHSSVSTVNNINDSMMSKSYVVPPDMPVPVHENPVLKPNQNNYEQPNNVGGSGNVNVSSTGLGGNLNDSSEMNKGGQGMKCSEYVVGESSKSKDVDMQDTSSFKRPISFSNAVKGPYGSVNNRLRITTGMCERSNRRANYARVFVEVEATKGIIDSVEVCYRGLGKSMHLNVDYAWKPTICSHCKVFGHNFKKCKNREITVEEKMEAMNAKTKNDMGTKQDGKSNDGWKTVQGKRGNKAGNEHQNVQYDNVPNRNSWYYARVGASSRGGRGSGYVRGGYNGTKAFNENRNATSSNKMNENVSGNVEAANVSKTQEKVNAMENKNGKTFPKENLKTNNSFGALVNDNEEDVINDWQNVKTKVDVACDLGLDIPEEERKKWIRELQEYYVTKCKDLEKK</sequence>
<dbReference type="PANTHER" id="PTHR31286">
    <property type="entry name" value="GLYCINE-RICH CELL WALL STRUCTURAL PROTEIN 1.8-LIKE"/>
    <property type="match status" value="1"/>
</dbReference>
<keyword evidence="3" id="KW-1185">Reference proteome</keyword>
<feature type="compositionally biased region" description="Low complexity" evidence="1">
    <location>
        <begin position="61"/>
        <end position="73"/>
    </location>
</feature>
<evidence type="ECO:0000256" key="1">
    <source>
        <dbReference type="SAM" id="MobiDB-lite"/>
    </source>
</evidence>
<organism evidence="2 3">
    <name type="scientific">Artemisia annua</name>
    <name type="common">Sweet wormwood</name>
    <dbReference type="NCBI Taxonomy" id="35608"/>
    <lineage>
        <taxon>Eukaryota</taxon>
        <taxon>Viridiplantae</taxon>
        <taxon>Streptophyta</taxon>
        <taxon>Embryophyta</taxon>
        <taxon>Tracheophyta</taxon>
        <taxon>Spermatophyta</taxon>
        <taxon>Magnoliopsida</taxon>
        <taxon>eudicotyledons</taxon>
        <taxon>Gunneridae</taxon>
        <taxon>Pentapetalae</taxon>
        <taxon>asterids</taxon>
        <taxon>campanulids</taxon>
        <taxon>Asterales</taxon>
        <taxon>Asteraceae</taxon>
        <taxon>Asteroideae</taxon>
        <taxon>Anthemideae</taxon>
        <taxon>Artemisiinae</taxon>
        <taxon>Artemisia</taxon>
    </lineage>
</organism>
<feature type="compositionally biased region" description="Pro residues" evidence="1">
    <location>
        <begin position="1"/>
        <end position="17"/>
    </location>
</feature>
<dbReference type="InterPro" id="IPR040256">
    <property type="entry name" value="At4g02000-like"/>
</dbReference>
<protein>
    <recommendedName>
        <fullName evidence="4">Zinc knuckle CX2CX4HX4C</fullName>
    </recommendedName>
</protein>
<accession>A0A2U1LFV7</accession>
<reference evidence="2 3" key="1">
    <citation type="journal article" date="2018" name="Mol. Plant">
        <title>The genome of Artemisia annua provides insight into the evolution of Asteraceae family and artemisinin biosynthesis.</title>
        <authorList>
            <person name="Shen Q."/>
            <person name="Zhang L."/>
            <person name="Liao Z."/>
            <person name="Wang S."/>
            <person name="Yan T."/>
            <person name="Shi P."/>
            <person name="Liu M."/>
            <person name="Fu X."/>
            <person name="Pan Q."/>
            <person name="Wang Y."/>
            <person name="Lv Z."/>
            <person name="Lu X."/>
            <person name="Zhang F."/>
            <person name="Jiang W."/>
            <person name="Ma Y."/>
            <person name="Chen M."/>
            <person name="Hao X."/>
            <person name="Li L."/>
            <person name="Tang Y."/>
            <person name="Lv G."/>
            <person name="Zhou Y."/>
            <person name="Sun X."/>
            <person name="Brodelius P.E."/>
            <person name="Rose J.K.C."/>
            <person name="Tang K."/>
        </authorList>
    </citation>
    <scope>NUCLEOTIDE SEQUENCE [LARGE SCALE GENOMIC DNA]</scope>
    <source>
        <strain evidence="3">cv. Huhao1</strain>
        <tissue evidence="2">Leaf</tissue>
    </source>
</reference>
<feature type="region of interest" description="Disordered" evidence="1">
    <location>
        <begin position="356"/>
        <end position="392"/>
    </location>
</feature>
<feature type="region of interest" description="Disordered" evidence="1">
    <location>
        <begin position="1"/>
        <end position="93"/>
    </location>
</feature>
<comment type="caution">
    <text evidence="2">The sequence shown here is derived from an EMBL/GenBank/DDBJ whole genome shotgun (WGS) entry which is preliminary data.</text>
</comment>
<evidence type="ECO:0000313" key="2">
    <source>
        <dbReference type="EMBL" id="PWA47852.1"/>
    </source>
</evidence>
<feature type="compositionally biased region" description="Basic and acidic residues" evidence="1">
    <location>
        <begin position="356"/>
        <end position="369"/>
    </location>
</feature>
<dbReference type="EMBL" id="PKPP01009622">
    <property type="protein sequence ID" value="PWA47852.1"/>
    <property type="molecule type" value="Genomic_DNA"/>
</dbReference>
<dbReference type="Proteomes" id="UP000245207">
    <property type="component" value="Unassembled WGS sequence"/>
</dbReference>
<feature type="region of interest" description="Disordered" evidence="1">
    <location>
        <begin position="201"/>
        <end position="221"/>
    </location>
</feature>
<dbReference type="PANTHER" id="PTHR31286:SF180">
    <property type="entry name" value="OS10G0362600 PROTEIN"/>
    <property type="match status" value="1"/>
</dbReference>
<dbReference type="AlphaFoldDB" id="A0A2U1LFV7"/>
<gene>
    <name evidence="2" type="ORF">CTI12_AA499250</name>
</gene>
<evidence type="ECO:0000313" key="3">
    <source>
        <dbReference type="Proteomes" id="UP000245207"/>
    </source>
</evidence>